<organism evidence="2 3">
    <name type="scientific">Pleuronectes platessa</name>
    <name type="common">European plaice</name>
    <dbReference type="NCBI Taxonomy" id="8262"/>
    <lineage>
        <taxon>Eukaryota</taxon>
        <taxon>Metazoa</taxon>
        <taxon>Chordata</taxon>
        <taxon>Craniata</taxon>
        <taxon>Vertebrata</taxon>
        <taxon>Euteleostomi</taxon>
        <taxon>Actinopterygii</taxon>
        <taxon>Neopterygii</taxon>
        <taxon>Teleostei</taxon>
        <taxon>Neoteleostei</taxon>
        <taxon>Acanthomorphata</taxon>
        <taxon>Carangaria</taxon>
        <taxon>Pleuronectiformes</taxon>
        <taxon>Pleuronectoidei</taxon>
        <taxon>Pleuronectidae</taxon>
        <taxon>Pleuronectes</taxon>
    </lineage>
</organism>
<gene>
    <name evidence="2" type="ORF">PLEPLA_LOCUS17366</name>
</gene>
<evidence type="ECO:0000313" key="2">
    <source>
        <dbReference type="EMBL" id="CAB1429388.1"/>
    </source>
</evidence>
<dbReference type="AlphaFoldDB" id="A0A9N7UG14"/>
<evidence type="ECO:0000256" key="1">
    <source>
        <dbReference type="SAM" id="MobiDB-lite"/>
    </source>
</evidence>
<comment type="caution">
    <text evidence="2">The sequence shown here is derived from an EMBL/GenBank/DDBJ whole genome shotgun (WGS) entry which is preliminary data.</text>
</comment>
<keyword evidence="3" id="KW-1185">Reference proteome</keyword>
<feature type="compositionally biased region" description="Polar residues" evidence="1">
    <location>
        <begin position="176"/>
        <end position="189"/>
    </location>
</feature>
<dbReference type="Proteomes" id="UP001153269">
    <property type="component" value="Unassembled WGS sequence"/>
</dbReference>
<protein>
    <submittedName>
        <fullName evidence="2">Uncharacterized protein</fullName>
    </submittedName>
</protein>
<reference evidence="2" key="1">
    <citation type="submission" date="2020-03" db="EMBL/GenBank/DDBJ databases">
        <authorList>
            <person name="Weist P."/>
        </authorList>
    </citation>
    <scope>NUCLEOTIDE SEQUENCE</scope>
</reference>
<name>A0A9N7UG14_PLEPL</name>
<feature type="region of interest" description="Disordered" evidence="1">
    <location>
        <begin position="160"/>
        <end position="192"/>
    </location>
</feature>
<accession>A0A9N7UG14</accession>
<dbReference type="EMBL" id="CADEAL010001133">
    <property type="protein sequence ID" value="CAB1429388.1"/>
    <property type="molecule type" value="Genomic_DNA"/>
</dbReference>
<evidence type="ECO:0000313" key="3">
    <source>
        <dbReference type="Proteomes" id="UP001153269"/>
    </source>
</evidence>
<proteinExistence type="predicted"/>
<sequence>MSTVGIRGSDIFPAADVRDEYHQIHILRRRNGSELMEDVFDVEKMESGSSSNWSPSFSLSLDPLDPPMFCYSKWIWALLHLEALGPHEDFSLFPIEGSRSIFFTPQPQLPPVPSCDLGVPLSFVSLIAPPCHRAHLLHPAVNYGAELQTGTQLGFENALEQGGNSLRGGGDDSKKNTPGTVAHSVQSHPAQVGVTDNLRGWMGTSQSHFPVPVKLPQ</sequence>